<gene>
    <name evidence="2" type="ORF">SI8410_09013644</name>
</gene>
<dbReference type="EMBL" id="LR746272">
    <property type="protein sequence ID" value="CAA7402966.1"/>
    <property type="molecule type" value="Genomic_DNA"/>
</dbReference>
<keyword evidence="3" id="KW-1185">Reference proteome</keyword>
<keyword evidence="1" id="KW-1133">Transmembrane helix</keyword>
<keyword evidence="1" id="KW-0812">Transmembrane</keyword>
<dbReference type="Proteomes" id="UP000663760">
    <property type="component" value="Chromosome 9"/>
</dbReference>
<organism evidence="2 3">
    <name type="scientific">Spirodela intermedia</name>
    <name type="common">Intermediate duckweed</name>
    <dbReference type="NCBI Taxonomy" id="51605"/>
    <lineage>
        <taxon>Eukaryota</taxon>
        <taxon>Viridiplantae</taxon>
        <taxon>Streptophyta</taxon>
        <taxon>Embryophyta</taxon>
        <taxon>Tracheophyta</taxon>
        <taxon>Spermatophyta</taxon>
        <taxon>Magnoliopsida</taxon>
        <taxon>Liliopsida</taxon>
        <taxon>Araceae</taxon>
        <taxon>Lemnoideae</taxon>
        <taxon>Spirodela</taxon>
    </lineage>
</organism>
<protein>
    <submittedName>
        <fullName evidence="2">Uncharacterized protein</fullName>
    </submittedName>
</protein>
<name>A0A7I8L060_SPIIN</name>
<evidence type="ECO:0000256" key="1">
    <source>
        <dbReference type="SAM" id="Phobius"/>
    </source>
</evidence>
<dbReference type="PROSITE" id="PS51257">
    <property type="entry name" value="PROKAR_LIPOPROTEIN"/>
    <property type="match status" value="1"/>
</dbReference>
<keyword evidence="1" id="KW-0472">Membrane</keyword>
<reference evidence="2" key="1">
    <citation type="submission" date="2020-02" db="EMBL/GenBank/DDBJ databases">
        <authorList>
            <person name="Scholz U."/>
            <person name="Mascher M."/>
            <person name="Fiebig A."/>
        </authorList>
    </citation>
    <scope>NUCLEOTIDE SEQUENCE</scope>
</reference>
<sequence>MLKATITSLFGSLLMSCICTSAMVWFIAGKDVC</sequence>
<proteinExistence type="predicted"/>
<accession>A0A7I8L060</accession>
<dbReference type="AlphaFoldDB" id="A0A7I8L060"/>
<evidence type="ECO:0000313" key="3">
    <source>
        <dbReference type="Proteomes" id="UP000663760"/>
    </source>
</evidence>
<feature type="transmembrane region" description="Helical" evidence="1">
    <location>
        <begin position="6"/>
        <end position="28"/>
    </location>
</feature>
<evidence type="ECO:0000313" key="2">
    <source>
        <dbReference type="EMBL" id="CAA7402966.1"/>
    </source>
</evidence>